<dbReference type="InterPro" id="IPR009003">
    <property type="entry name" value="Peptidase_S1_PA"/>
</dbReference>
<name>A0A553WC61_9SPHN</name>
<dbReference type="SMART" id="SM00020">
    <property type="entry name" value="Tryp_SPc"/>
    <property type="match status" value="1"/>
</dbReference>
<keyword evidence="2" id="KW-0732">Signal</keyword>
<dbReference type="InterPro" id="IPR051487">
    <property type="entry name" value="Ser/Thr_Proteases_Immune/Dev"/>
</dbReference>
<dbReference type="Gene3D" id="2.40.10.10">
    <property type="entry name" value="Trypsin-like serine proteases"/>
    <property type="match status" value="1"/>
</dbReference>
<dbReference type="EMBL" id="VKKU01000002">
    <property type="protein sequence ID" value="TSB02285.1"/>
    <property type="molecule type" value="Genomic_DNA"/>
</dbReference>
<keyword evidence="4" id="KW-0378">Hydrolase</keyword>
<dbReference type="SUPFAM" id="SSF50494">
    <property type="entry name" value="Trypsin-like serine proteases"/>
    <property type="match status" value="1"/>
</dbReference>
<dbReference type="AlphaFoldDB" id="A0A553WC61"/>
<evidence type="ECO:0000256" key="1">
    <source>
        <dbReference type="ARBA" id="ARBA00023157"/>
    </source>
</evidence>
<feature type="domain" description="Peptidase S1" evidence="3">
    <location>
        <begin position="371"/>
        <end position="656"/>
    </location>
</feature>
<dbReference type="OrthoDB" id="267336at2"/>
<dbReference type="InterPro" id="IPR043504">
    <property type="entry name" value="Peptidase_S1_PA_chymotrypsin"/>
</dbReference>
<dbReference type="PROSITE" id="PS50240">
    <property type="entry name" value="TRYPSIN_DOM"/>
    <property type="match status" value="1"/>
</dbReference>
<sequence length="669" mass="72749">MRPLQANRRTSRSCCFRFAIGLLFGVSALASQSGYAQQLDTDDGAIADDEIVPPYVPPPLPTCAPNRNAPGAVIGETVTGKEGCSEYQPVAIGFRTNLGADLDRMQALVAKNAALRIGWPAEFEMSRSLDDVRQIILLDMLNPPARNVAPAEDVSYFAHNYDVEAVREPIQYGVTIGDPDAPDFGARFDRAVRKIIRARAVIAFAQTPQVPEYTLCAETDERECPLSGSSILTDLRKNDRVSLGVRNEGKKAQYLYLLVIDPDLDLRLLLASDAPVEPGALLEDKQKPLLIRPGRNRFITIRSEQPINPALFNLDPATVDPANCRTRAEEELCALLSGQDIRIPRMTDEVDASWGMTLEAVVISDRTPVRVGGGSYVRAGYAPWQVQIYSNQTYSQQQLDADARLLGDGKWLKQQLPFQRYHRCGGSLIAPNIVLTAAHCVAKPPLGGTNVLKMREILVGTQNLTVGGARYRIVAAVVHGGYKPGGQKDDIALLRIEPKAAAAPQRPVDLPADVPGFQRAATGGLIKVLGWGFTEVVKRGERHEQTQDGPQFPQARLRIADMEVFDTDRCRKIPGYTDIDKKICAVTPQRRTQAGNTFSCRGDSGGPVVQEVSGRVVQVGLVSGGVGCGAEENGQQNPSLFVDLVQFTAWIKAAEARVRALSGTVISLP</sequence>
<organism evidence="4 5">
    <name type="scientific">Sphingorhabdus contaminans</name>
    <dbReference type="NCBI Taxonomy" id="1343899"/>
    <lineage>
        <taxon>Bacteria</taxon>
        <taxon>Pseudomonadati</taxon>
        <taxon>Pseudomonadota</taxon>
        <taxon>Alphaproteobacteria</taxon>
        <taxon>Sphingomonadales</taxon>
        <taxon>Sphingomonadaceae</taxon>
        <taxon>Sphingorhabdus</taxon>
    </lineage>
</organism>
<keyword evidence="4" id="KW-0645">Protease</keyword>
<proteinExistence type="predicted"/>
<evidence type="ECO:0000256" key="2">
    <source>
        <dbReference type="SAM" id="SignalP"/>
    </source>
</evidence>
<comment type="caution">
    <text evidence="4">The sequence shown here is derived from an EMBL/GenBank/DDBJ whole genome shotgun (WGS) entry which is preliminary data.</text>
</comment>
<dbReference type="Proteomes" id="UP000320160">
    <property type="component" value="Unassembled WGS sequence"/>
</dbReference>
<dbReference type="GO" id="GO:0004252">
    <property type="term" value="F:serine-type endopeptidase activity"/>
    <property type="evidence" value="ECO:0007669"/>
    <property type="project" value="InterPro"/>
</dbReference>
<accession>A0A553WC61</accession>
<dbReference type="PROSITE" id="PS00134">
    <property type="entry name" value="TRYPSIN_HIS"/>
    <property type="match status" value="1"/>
</dbReference>
<dbReference type="InterPro" id="IPR018114">
    <property type="entry name" value="TRYPSIN_HIS"/>
</dbReference>
<feature type="signal peptide" evidence="2">
    <location>
        <begin position="1"/>
        <end position="36"/>
    </location>
</feature>
<dbReference type="CDD" id="cd00190">
    <property type="entry name" value="Tryp_SPc"/>
    <property type="match status" value="1"/>
</dbReference>
<dbReference type="RefSeq" id="WP_143777503.1">
    <property type="nucleotide sequence ID" value="NZ_VKKU01000002.1"/>
</dbReference>
<keyword evidence="5" id="KW-1185">Reference proteome</keyword>
<reference evidence="4 5" key="1">
    <citation type="submission" date="2019-07" db="EMBL/GenBank/DDBJ databases">
        <authorList>
            <person name="Park M."/>
        </authorList>
    </citation>
    <scope>NUCLEOTIDE SEQUENCE [LARGE SCALE GENOMIC DNA]</scope>
    <source>
        <strain evidence="4 5">KCTC32445</strain>
    </source>
</reference>
<dbReference type="PRINTS" id="PR00722">
    <property type="entry name" value="CHYMOTRYPSIN"/>
</dbReference>
<dbReference type="GO" id="GO:0006508">
    <property type="term" value="P:proteolysis"/>
    <property type="evidence" value="ECO:0007669"/>
    <property type="project" value="UniProtKB-KW"/>
</dbReference>
<dbReference type="PANTHER" id="PTHR24256">
    <property type="entry name" value="TRYPTASE-RELATED"/>
    <property type="match status" value="1"/>
</dbReference>
<gene>
    <name evidence="4" type="ORF">FOM92_14390</name>
</gene>
<protein>
    <submittedName>
        <fullName evidence="4">Serine protease</fullName>
    </submittedName>
</protein>
<dbReference type="InterPro" id="IPR001254">
    <property type="entry name" value="Trypsin_dom"/>
</dbReference>
<dbReference type="Pfam" id="PF00089">
    <property type="entry name" value="Trypsin"/>
    <property type="match status" value="1"/>
</dbReference>
<evidence type="ECO:0000259" key="3">
    <source>
        <dbReference type="PROSITE" id="PS50240"/>
    </source>
</evidence>
<feature type="chain" id="PRO_5022065635" evidence="2">
    <location>
        <begin position="37"/>
        <end position="669"/>
    </location>
</feature>
<dbReference type="InterPro" id="IPR001314">
    <property type="entry name" value="Peptidase_S1A"/>
</dbReference>
<evidence type="ECO:0000313" key="4">
    <source>
        <dbReference type="EMBL" id="TSB02285.1"/>
    </source>
</evidence>
<evidence type="ECO:0000313" key="5">
    <source>
        <dbReference type="Proteomes" id="UP000320160"/>
    </source>
</evidence>
<keyword evidence="1" id="KW-1015">Disulfide bond</keyword>